<protein>
    <recommendedName>
        <fullName evidence="3">F-box domain-containing protein</fullName>
    </recommendedName>
</protein>
<dbReference type="InterPro" id="IPR036047">
    <property type="entry name" value="F-box-like_dom_sf"/>
</dbReference>
<evidence type="ECO:0000313" key="2">
    <source>
        <dbReference type="Proteomes" id="UP001417504"/>
    </source>
</evidence>
<accession>A0AAP0KKS6</accession>
<gene>
    <name evidence="1" type="ORF">Sjap_000919</name>
</gene>
<reference evidence="1 2" key="1">
    <citation type="submission" date="2024-01" db="EMBL/GenBank/DDBJ databases">
        <title>Genome assemblies of Stephania.</title>
        <authorList>
            <person name="Yang L."/>
        </authorList>
    </citation>
    <scope>NUCLEOTIDE SEQUENCE [LARGE SCALE GENOMIC DNA]</scope>
    <source>
        <strain evidence="1">QJT</strain>
        <tissue evidence="1">Leaf</tissue>
    </source>
</reference>
<dbReference type="Gene3D" id="1.20.1280.50">
    <property type="match status" value="1"/>
</dbReference>
<dbReference type="InterPro" id="IPR050796">
    <property type="entry name" value="SCF_F-box_component"/>
</dbReference>
<keyword evidence="2" id="KW-1185">Reference proteome</keyword>
<evidence type="ECO:0000313" key="1">
    <source>
        <dbReference type="EMBL" id="KAK9153439.1"/>
    </source>
</evidence>
<dbReference type="EMBL" id="JBBNAE010000001">
    <property type="protein sequence ID" value="KAK9153439.1"/>
    <property type="molecule type" value="Genomic_DNA"/>
</dbReference>
<sequence length="353" mass="41368">MEIMVVQYKSCKCFLHYKLLRVSKPQGPSEKKIQYCFELFDSAASDSSWKEVGCVKLPCGQIHRGQAILVDAMFHWLFKTLENNYMFLAFNMEIDESLGRHNMDRYNMPKRSMRMPFMLALEEKQNQQSRELPTDLIFEQILSRLPIDNLYPLCRSVCKEWQDFLWGRHFIHLNNERIEHDFYLSYQKLCSCHNNGSPYTLKVIGYDYPPSTPSIPCPYFPTTDDEYDYYSYIIYSTSTFNTYAGIYCLSDDPDFVLNPRYFICKSDTRQDMQLPEPDHTSQTVAMKIMVVQYKSSAGLLHYKVLRVSKPQGPSEKKIQYCFELFDSAAGDSSWKEIDCVKLPCGQIHRGKLF</sequence>
<dbReference type="SUPFAM" id="SSF81383">
    <property type="entry name" value="F-box domain"/>
    <property type="match status" value="1"/>
</dbReference>
<organism evidence="1 2">
    <name type="scientific">Stephania japonica</name>
    <dbReference type="NCBI Taxonomy" id="461633"/>
    <lineage>
        <taxon>Eukaryota</taxon>
        <taxon>Viridiplantae</taxon>
        <taxon>Streptophyta</taxon>
        <taxon>Embryophyta</taxon>
        <taxon>Tracheophyta</taxon>
        <taxon>Spermatophyta</taxon>
        <taxon>Magnoliopsida</taxon>
        <taxon>Ranunculales</taxon>
        <taxon>Menispermaceae</taxon>
        <taxon>Menispermoideae</taxon>
        <taxon>Cissampelideae</taxon>
        <taxon>Stephania</taxon>
    </lineage>
</organism>
<dbReference type="Proteomes" id="UP001417504">
    <property type="component" value="Unassembled WGS sequence"/>
</dbReference>
<evidence type="ECO:0008006" key="3">
    <source>
        <dbReference type="Google" id="ProtNLM"/>
    </source>
</evidence>
<dbReference type="PANTHER" id="PTHR31672">
    <property type="entry name" value="BNACNNG10540D PROTEIN"/>
    <property type="match status" value="1"/>
</dbReference>
<comment type="caution">
    <text evidence="1">The sequence shown here is derived from an EMBL/GenBank/DDBJ whole genome shotgun (WGS) entry which is preliminary data.</text>
</comment>
<proteinExistence type="predicted"/>
<name>A0AAP0KKS6_9MAGN</name>
<dbReference type="AlphaFoldDB" id="A0AAP0KKS6"/>